<organism evidence="1 2">
    <name type="scientific">Eumeta variegata</name>
    <name type="common">Bagworm moth</name>
    <name type="synonym">Eumeta japonica</name>
    <dbReference type="NCBI Taxonomy" id="151549"/>
    <lineage>
        <taxon>Eukaryota</taxon>
        <taxon>Metazoa</taxon>
        <taxon>Ecdysozoa</taxon>
        <taxon>Arthropoda</taxon>
        <taxon>Hexapoda</taxon>
        <taxon>Insecta</taxon>
        <taxon>Pterygota</taxon>
        <taxon>Neoptera</taxon>
        <taxon>Endopterygota</taxon>
        <taxon>Lepidoptera</taxon>
        <taxon>Glossata</taxon>
        <taxon>Ditrysia</taxon>
        <taxon>Tineoidea</taxon>
        <taxon>Psychidae</taxon>
        <taxon>Oiketicinae</taxon>
        <taxon>Eumeta</taxon>
    </lineage>
</organism>
<reference evidence="1 2" key="1">
    <citation type="journal article" date="2019" name="Commun. Biol.">
        <title>The bagworm genome reveals a unique fibroin gene that provides high tensile strength.</title>
        <authorList>
            <person name="Kono N."/>
            <person name="Nakamura H."/>
            <person name="Ohtoshi R."/>
            <person name="Tomita M."/>
            <person name="Numata K."/>
            <person name="Arakawa K."/>
        </authorList>
    </citation>
    <scope>NUCLEOTIDE SEQUENCE [LARGE SCALE GENOMIC DNA]</scope>
</reference>
<evidence type="ECO:0000313" key="2">
    <source>
        <dbReference type="Proteomes" id="UP000299102"/>
    </source>
</evidence>
<proteinExistence type="predicted"/>
<gene>
    <name evidence="1" type="ORF">EVAR_92684_1</name>
</gene>
<evidence type="ECO:0000313" key="1">
    <source>
        <dbReference type="EMBL" id="GBP06746.1"/>
    </source>
</evidence>
<comment type="caution">
    <text evidence="1">The sequence shown here is derived from an EMBL/GenBank/DDBJ whole genome shotgun (WGS) entry which is preliminary data.</text>
</comment>
<keyword evidence="2" id="KW-1185">Reference proteome</keyword>
<sequence length="95" mass="10874">MYEVRACKLRERPASAARKFSEYPRRFPRKVELGLLLHSDVVSDQSFMMNTIKALEIAKYANCISRILPGSKNMLHKLNASIDCRATPSKTELFI</sequence>
<name>A0A4C1SXR7_EUMVA</name>
<accession>A0A4C1SXR7</accession>
<dbReference type="EMBL" id="BGZK01000023">
    <property type="protein sequence ID" value="GBP06746.1"/>
    <property type="molecule type" value="Genomic_DNA"/>
</dbReference>
<dbReference type="Proteomes" id="UP000299102">
    <property type="component" value="Unassembled WGS sequence"/>
</dbReference>
<dbReference type="AlphaFoldDB" id="A0A4C1SXR7"/>
<protein>
    <submittedName>
        <fullName evidence="1">Uncharacterized protein</fullName>
    </submittedName>
</protein>